<organism evidence="1 2">
    <name type="scientific">Rhodobacter capsulatus (strain ATCC BAA-309 / NBRC 16581 / SB1003)</name>
    <dbReference type="NCBI Taxonomy" id="272942"/>
    <lineage>
        <taxon>Bacteria</taxon>
        <taxon>Pseudomonadati</taxon>
        <taxon>Pseudomonadota</taxon>
        <taxon>Alphaproteobacteria</taxon>
        <taxon>Rhodobacterales</taxon>
        <taxon>Rhodobacter group</taxon>
        <taxon>Rhodobacter</taxon>
    </lineage>
</organism>
<gene>
    <name evidence="1" type="primary">mcrC</name>
    <name evidence="1" type="ordered locus">RCAP_rcc01287</name>
</gene>
<dbReference type="InterPro" id="IPR019292">
    <property type="entry name" value="McrC"/>
</dbReference>
<keyword evidence="2" id="KW-1185">Reference proteome</keyword>
<dbReference type="REBASE" id="25809">
    <property type="entry name" value="RcaSBMcrBCP"/>
</dbReference>
<dbReference type="OrthoDB" id="307209at2"/>
<sequence length="435" mass="47624">MTQFHLREWDRLPFGSGPGQIPEPLAERLVTVAKASPFAGSGEGGVLEHLRHHIRARGVVGVIAAPGVSLEILPKIDLPPGEAGETRETGDAAVRRRLIHMLAVALDLRLDLGAVTGLSWQKETLLDILIRIFADKLTEALRRGMPRRYTGLEDDLPALRGRLDVTRQFTAHAVNPARLACRFDALSEDIVLNRILKATVTHLARMTGSGALRGRLRELAFVYADIADVAPAALEWDKVVLDRTNRAWAELLAMARLFLQNRYQTTSLGRAEGTALLFEMDALFEDYIGRLIRRGVQSSGLKVTLQGGGLYCLDDAGRGLFRTKPDILIRSSGQVVQVIDTKWKRISARIEDAKQGVSQADVYQMMAYAQLYRAPRVTLLYPHHQGLATPEGVQARFTISGRPTVVETASIDVGQGAGMAARLAALVLPEAVLQG</sequence>
<dbReference type="AlphaFoldDB" id="D5ASF1"/>
<dbReference type="HOGENOM" id="CLU_048696_1_1_5"/>
<reference key="1">
    <citation type="submission" date="2008-12" db="EMBL/GenBank/DDBJ databases">
        <title>Complete genome sequence of Rhodobacter capsulatus SB1003.</title>
        <authorList>
            <person name="Strnad H."/>
            <person name="Lapidus A."/>
            <person name="Vlcek C."/>
            <person name="Ulbrich P."/>
            <person name="Paces J."/>
            <person name="Maltsev N."/>
            <person name="Kumar V."/>
            <person name="Kogan Y."/>
            <person name="Milgram A."/>
            <person name="Rebrekov D."/>
            <person name="Mazur M."/>
            <person name="Cox R."/>
            <person name="Kyrpides N."/>
            <person name="Kolar M."/>
            <person name="Sachova J."/>
            <person name="Ridl J."/>
            <person name="Ivanova N."/>
            <person name="Kapatral V."/>
            <person name="Los T."/>
            <person name="Lykidis A."/>
            <person name="Mikhailova N."/>
            <person name="Reznik G."/>
            <person name="Vasieva O."/>
            <person name="Fonstein M."/>
            <person name="Paces V."/>
            <person name="Haselkorn R."/>
        </authorList>
    </citation>
    <scope>NUCLEOTIDE SEQUENCE</scope>
    <source>
        <strain>SB1003</strain>
    </source>
</reference>
<dbReference type="KEGG" id="rcp:RCAP_rcc01287"/>
<name>D5ASF1_RHOCB</name>
<dbReference type="STRING" id="272942.RCAP_rcc01287"/>
<keyword evidence="1" id="KW-0378">Hydrolase</keyword>
<accession>D5ASF1</accession>
<dbReference type="Proteomes" id="UP000002361">
    <property type="component" value="Chromosome"/>
</dbReference>
<evidence type="ECO:0000313" key="2">
    <source>
        <dbReference type="Proteomes" id="UP000002361"/>
    </source>
</evidence>
<keyword evidence="1" id="KW-0255">Endonuclease</keyword>
<dbReference type="PANTHER" id="PTHR38733">
    <property type="entry name" value="PROTEIN MCRC"/>
    <property type="match status" value="1"/>
</dbReference>
<dbReference type="GeneID" id="31490190"/>
<evidence type="ECO:0000313" key="1">
    <source>
        <dbReference type="EMBL" id="ADE85042.1"/>
    </source>
</evidence>
<dbReference type="Pfam" id="PF10117">
    <property type="entry name" value="McrBC"/>
    <property type="match status" value="1"/>
</dbReference>
<reference evidence="1 2" key="2">
    <citation type="journal article" date="2010" name="J. Bacteriol.">
        <title>Complete genome sequence of the photosynthetic purple nonsulfur bacterium Rhodobacter capsulatus SB 1003.</title>
        <authorList>
            <person name="Strnad H."/>
            <person name="Lapidus A."/>
            <person name="Paces J."/>
            <person name="Ulbrich P."/>
            <person name="Vlcek C."/>
            <person name="Paces V."/>
            <person name="Haselkorn R."/>
        </authorList>
    </citation>
    <scope>NUCLEOTIDE SEQUENCE [LARGE SCALE GENOMIC DNA]</scope>
    <source>
        <strain evidence="2">ATCC BAA-309 / NBRC 16581 / SB1003</strain>
    </source>
</reference>
<proteinExistence type="predicted"/>
<keyword evidence="1" id="KW-0540">Nuclease</keyword>
<protein>
    <submittedName>
        <fullName evidence="1">McrBC restriction endonuclease system, McrC subunit</fullName>
    </submittedName>
</protein>
<dbReference type="EMBL" id="CP001312">
    <property type="protein sequence ID" value="ADE85042.1"/>
    <property type="molecule type" value="Genomic_DNA"/>
</dbReference>
<dbReference type="GO" id="GO:0004519">
    <property type="term" value="F:endonuclease activity"/>
    <property type="evidence" value="ECO:0007669"/>
    <property type="project" value="UniProtKB-KW"/>
</dbReference>
<dbReference type="eggNOG" id="COG4268">
    <property type="taxonomic scope" value="Bacteria"/>
</dbReference>
<dbReference type="RefSeq" id="WP_013067021.1">
    <property type="nucleotide sequence ID" value="NC_014034.1"/>
</dbReference>
<dbReference type="PANTHER" id="PTHR38733:SF1">
    <property type="entry name" value="TYPE IV METHYL-DIRECTED RESTRICTION ENZYME ECOKMCRBC"/>
    <property type="match status" value="1"/>
</dbReference>